<dbReference type="Pfam" id="PF26636">
    <property type="entry name" value="DUF8209"/>
    <property type="match status" value="1"/>
</dbReference>
<dbReference type="eggNOG" id="ENOG5032SCN">
    <property type="taxonomic scope" value="Bacteria"/>
</dbReference>
<sequence>MDTIEELNGTYFYHGHANLSNQELFGLIFIESLSNHLGLDTTATVLIITGQPYIPVPGKMVTAIPGTSVASKLSRALLKQAKLPFGLKAWTPVGKSFNTLTMRKTTKWAALIDRYVPFVGYAMAVILIQQVAAETRSKYNLIARPEDRIAWTYF</sequence>
<reference evidence="2 4" key="3">
    <citation type="submission" date="2024-09" db="EMBL/GenBank/DDBJ databases">
        <title>Genomes of Rahnella.</title>
        <authorList>
            <person name="Mnguni F.C."/>
            <person name="Shin G.Y."/>
            <person name="Coutinho T."/>
        </authorList>
    </citation>
    <scope>NUCLEOTIDE SEQUENCE [LARGE SCALE GENOMIC DNA]</scope>
    <source>
        <strain evidence="2 4">20WA0057</strain>
    </source>
</reference>
<dbReference type="KEGG" id="rah:Rahaq_4760"/>
<gene>
    <name evidence="1" type="ordered locus">Rahaq_4760</name>
    <name evidence="2" type="ORF">ACFPK4_25930</name>
</gene>
<dbReference type="RefSeq" id="WP_013578021.1">
    <property type="nucleotide sequence ID" value="NC_015062.1"/>
</dbReference>
<dbReference type="EMBL" id="JBHUCJ010000126">
    <property type="protein sequence ID" value="MFD3226983.1"/>
    <property type="molecule type" value="Genomic_DNA"/>
</dbReference>
<dbReference type="HOGENOM" id="CLU_145939_1_0_6"/>
<reference evidence="1 3" key="2">
    <citation type="journal article" date="2012" name="J. Bacteriol.">
        <title>Complete Genome Sequence of Rahnella sp. Strain Y9602, a Gammaproteobacterium Isolate from Metal- and Radionuclide-Contaminated Soil.</title>
        <authorList>
            <person name="Martinez R.J."/>
            <person name="Bruce D."/>
            <person name="Detter C."/>
            <person name="Goodwin L.A."/>
            <person name="Han J."/>
            <person name="Han C.S."/>
            <person name="Held B."/>
            <person name="Land M.L."/>
            <person name="Mikhailova N."/>
            <person name="Nolan M."/>
            <person name="Pennacchio L."/>
            <person name="Pitluck S."/>
            <person name="Tapia R."/>
            <person name="Woyke T."/>
            <person name="Sobecky P.A."/>
        </authorList>
    </citation>
    <scope>NUCLEOTIDE SEQUENCE [LARGE SCALE GENOMIC DNA]</scope>
    <source>
        <strain evidence="1 3">Y9602</strain>
        <plasmid evidence="1 3">pRAHAQ01</plasmid>
    </source>
</reference>
<dbReference type="InterPro" id="IPR058522">
    <property type="entry name" value="DUF8209"/>
</dbReference>
<keyword evidence="1" id="KW-0614">Plasmid</keyword>
<evidence type="ECO:0000313" key="3">
    <source>
        <dbReference type="Proteomes" id="UP000007257"/>
    </source>
</evidence>
<geneLocation type="plasmid" evidence="1 3">
    <name>pRAHAQ01</name>
</geneLocation>
<protein>
    <submittedName>
        <fullName evidence="2">STM2901 family protein</fullName>
    </submittedName>
</protein>
<dbReference type="EMBL" id="CP002506">
    <property type="protein sequence ID" value="ADW76340.1"/>
    <property type="molecule type" value="Genomic_DNA"/>
</dbReference>
<dbReference type="InterPro" id="IPR058064">
    <property type="entry name" value="STM2901-like"/>
</dbReference>
<name>A0A0H3FHV3_RAHSY</name>
<evidence type="ECO:0000313" key="2">
    <source>
        <dbReference type="EMBL" id="MFD3226983.1"/>
    </source>
</evidence>
<dbReference type="NCBIfam" id="NF045926">
    <property type="entry name" value="STM2901_fam"/>
    <property type="match status" value="1"/>
</dbReference>
<keyword evidence="4" id="KW-1185">Reference proteome</keyword>
<proteinExistence type="predicted"/>
<dbReference type="OrthoDB" id="8815988at2"/>
<accession>A0A0H3FHV3</accession>
<dbReference type="Proteomes" id="UP000007257">
    <property type="component" value="Plasmid pRAHAQ01"/>
</dbReference>
<reference evidence="3" key="1">
    <citation type="submission" date="2011-01" db="EMBL/GenBank/DDBJ databases">
        <title>Complete sequence of plasmid1 of Rahnella sp. Y9602.</title>
        <authorList>
            <consortium name="US DOE Joint Genome Institute"/>
            <person name="Lucas S."/>
            <person name="Copeland A."/>
            <person name="Lapidus A."/>
            <person name="Cheng J.-F."/>
            <person name="Goodwin L."/>
            <person name="Pitluck S."/>
            <person name="Lu M."/>
            <person name="Detter J.C."/>
            <person name="Han C."/>
            <person name="Tapia R."/>
            <person name="Land M."/>
            <person name="Hauser L."/>
            <person name="Kyrpides N."/>
            <person name="Ivanova N."/>
            <person name="Ovchinnikova G."/>
            <person name="Pagani I."/>
            <person name="Sobecky P.A."/>
            <person name="Martinez R.J."/>
            <person name="Woyke T."/>
        </authorList>
    </citation>
    <scope>NUCLEOTIDE SEQUENCE [LARGE SCALE GENOMIC DNA]</scope>
    <source>
        <strain evidence="3">Y9602</strain>
        <plasmid evidence="3">pRAHAQ01</plasmid>
    </source>
</reference>
<organism evidence="1 3">
    <name type="scientific">Rahnella sp. (strain Y9602)</name>
    <dbReference type="NCBI Taxonomy" id="2703885"/>
    <lineage>
        <taxon>Bacteria</taxon>
        <taxon>Pseudomonadati</taxon>
        <taxon>Pseudomonadota</taxon>
        <taxon>Gammaproteobacteria</taxon>
        <taxon>Enterobacterales</taxon>
        <taxon>Yersiniaceae</taxon>
        <taxon>Rahnella</taxon>
    </lineage>
</organism>
<evidence type="ECO:0000313" key="4">
    <source>
        <dbReference type="Proteomes" id="UP001598201"/>
    </source>
</evidence>
<evidence type="ECO:0000313" key="1">
    <source>
        <dbReference type="EMBL" id="ADW76340.1"/>
    </source>
</evidence>
<dbReference type="AlphaFoldDB" id="A0A0H3FHV3"/>
<dbReference type="Proteomes" id="UP001598201">
    <property type="component" value="Unassembled WGS sequence"/>
</dbReference>
<dbReference type="GeneID" id="95420472"/>